<dbReference type="EMBL" id="BAABAT010000001">
    <property type="protein sequence ID" value="GAA4243580.1"/>
    <property type="molecule type" value="Genomic_DNA"/>
</dbReference>
<feature type="compositionally biased region" description="Low complexity" evidence="6">
    <location>
        <begin position="61"/>
        <end position="76"/>
    </location>
</feature>
<feature type="domain" description="NlpC/P60" evidence="8">
    <location>
        <begin position="261"/>
        <end position="395"/>
    </location>
</feature>
<reference evidence="10" key="1">
    <citation type="journal article" date="2019" name="Int. J. Syst. Evol. Microbiol.">
        <title>The Global Catalogue of Microorganisms (GCM) 10K type strain sequencing project: providing services to taxonomists for standard genome sequencing and annotation.</title>
        <authorList>
            <consortium name="The Broad Institute Genomics Platform"/>
            <consortium name="The Broad Institute Genome Sequencing Center for Infectious Disease"/>
            <person name="Wu L."/>
            <person name="Ma J."/>
        </authorList>
    </citation>
    <scope>NUCLEOTIDE SEQUENCE [LARGE SCALE GENOMIC DNA]</scope>
    <source>
        <strain evidence="10">JCM 17441</strain>
    </source>
</reference>
<keyword evidence="5" id="KW-0175">Coiled coil</keyword>
<dbReference type="Proteomes" id="UP001500620">
    <property type="component" value="Unassembled WGS sequence"/>
</dbReference>
<evidence type="ECO:0000256" key="1">
    <source>
        <dbReference type="ARBA" id="ARBA00007074"/>
    </source>
</evidence>
<dbReference type="InterPro" id="IPR000064">
    <property type="entry name" value="NLP_P60_dom"/>
</dbReference>
<evidence type="ECO:0000313" key="10">
    <source>
        <dbReference type="Proteomes" id="UP001500620"/>
    </source>
</evidence>
<sequence>MRAAAVERRPRIRMRRSTVAAAALVCTMLCSLITRPAYADPSGDVPDTGSRPIASGQLVLPGTDATTAPPAATTQGPKAAELTQLQITVAQLGEKRNRASLDLDTAQNTLTDAQAKLAAAGEKVAELKEKADAAAAEAYKHATGLGPLDSYANDLHQFGLLAPGLGGQPGGEEAARDLLRAQEAESAARQEVQAAQDAVKAAQSAYTPIDTDFQAQNAKYVQMRADNDAMIQQLEAQEDAHEQSLSPNLVDNPVVDGMVANPKAIQALNFALSKVNKAWYVWGDEGPDTFDCSGLAYWAYAQVGVHVPRVAADMYHGTHAIRATKTRPGDQLLPGDLVYFATDMSDWRTIYHMGIYIGGGKMVNAPTSGQKVKIAEVRWSKLFGATRIFDAVPAPGQPTTTAPGGGTTTSSSPSPTRNASASPIPTETASPIPTKSTSPSPTETTASPSVPPTTPASEPSDPPADDHPSPASSAQSSPATVRSATPSTTPRASVSASSS</sequence>
<keyword evidence="4" id="KW-0788">Thiol protease</keyword>
<dbReference type="SUPFAM" id="SSF54001">
    <property type="entry name" value="Cysteine proteinases"/>
    <property type="match status" value="1"/>
</dbReference>
<evidence type="ECO:0000256" key="6">
    <source>
        <dbReference type="SAM" id="MobiDB-lite"/>
    </source>
</evidence>
<organism evidence="9 10">
    <name type="scientific">Dactylosporangium darangshiense</name>
    <dbReference type="NCBI Taxonomy" id="579108"/>
    <lineage>
        <taxon>Bacteria</taxon>
        <taxon>Bacillati</taxon>
        <taxon>Actinomycetota</taxon>
        <taxon>Actinomycetes</taxon>
        <taxon>Micromonosporales</taxon>
        <taxon>Micromonosporaceae</taxon>
        <taxon>Dactylosporangium</taxon>
    </lineage>
</organism>
<feature type="signal peptide" evidence="7">
    <location>
        <begin position="1"/>
        <end position="39"/>
    </location>
</feature>
<feature type="compositionally biased region" description="Low complexity" evidence="6">
    <location>
        <begin position="393"/>
        <end position="448"/>
    </location>
</feature>
<evidence type="ECO:0000259" key="8">
    <source>
        <dbReference type="PROSITE" id="PS51935"/>
    </source>
</evidence>
<evidence type="ECO:0000313" key="9">
    <source>
        <dbReference type="EMBL" id="GAA4243580.1"/>
    </source>
</evidence>
<dbReference type="PANTHER" id="PTHR47053">
    <property type="entry name" value="MUREIN DD-ENDOPEPTIDASE MEPH-RELATED"/>
    <property type="match status" value="1"/>
</dbReference>
<feature type="coiled-coil region" evidence="5">
    <location>
        <begin position="96"/>
        <end position="137"/>
    </location>
</feature>
<feature type="compositionally biased region" description="Low complexity" evidence="6">
    <location>
        <begin position="469"/>
        <end position="480"/>
    </location>
</feature>
<gene>
    <name evidence="9" type="ORF">GCM10022255_003240</name>
</gene>
<name>A0ABP8CUJ4_9ACTN</name>
<accession>A0ABP8CUJ4</accession>
<comment type="similarity">
    <text evidence="1">Belongs to the peptidase C40 family.</text>
</comment>
<evidence type="ECO:0000256" key="7">
    <source>
        <dbReference type="SAM" id="SignalP"/>
    </source>
</evidence>
<feature type="chain" id="PRO_5046257915" description="NlpC/P60 domain-containing protein" evidence="7">
    <location>
        <begin position="40"/>
        <end position="499"/>
    </location>
</feature>
<dbReference type="Gene3D" id="3.90.1720.10">
    <property type="entry name" value="endopeptidase domain like (from Nostoc punctiforme)"/>
    <property type="match status" value="1"/>
</dbReference>
<evidence type="ECO:0000256" key="5">
    <source>
        <dbReference type="SAM" id="Coils"/>
    </source>
</evidence>
<dbReference type="Pfam" id="PF00877">
    <property type="entry name" value="NLPC_P60"/>
    <property type="match status" value="1"/>
</dbReference>
<keyword evidence="7" id="KW-0732">Signal</keyword>
<dbReference type="InterPro" id="IPR038765">
    <property type="entry name" value="Papain-like_cys_pep_sf"/>
</dbReference>
<evidence type="ECO:0000256" key="4">
    <source>
        <dbReference type="ARBA" id="ARBA00022807"/>
    </source>
</evidence>
<dbReference type="InterPro" id="IPR051202">
    <property type="entry name" value="Peptidase_C40"/>
</dbReference>
<keyword evidence="10" id="KW-1185">Reference proteome</keyword>
<keyword evidence="3" id="KW-0378">Hydrolase</keyword>
<proteinExistence type="inferred from homology"/>
<evidence type="ECO:0000256" key="3">
    <source>
        <dbReference type="ARBA" id="ARBA00022801"/>
    </source>
</evidence>
<dbReference type="PROSITE" id="PS51935">
    <property type="entry name" value="NLPC_P60"/>
    <property type="match status" value="1"/>
</dbReference>
<feature type="compositionally biased region" description="Polar residues" evidence="6">
    <location>
        <begin position="482"/>
        <end position="499"/>
    </location>
</feature>
<keyword evidence="2" id="KW-0645">Protease</keyword>
<dbReference type="PANTHER" id="PTHR47053:SF1">
    <property type="entry name" value="MUREIN DD-ENDOPEPTIDASE MEPH-RELATED"/>
    <property type="match status" value="1"/>
</dbReference>
<evidence type="ECO:0000256" key="2">
    <source>
        <dbReference type="ARBA" id="ARBA00022670"/>
    </source>
</evidence>
<feature type="coiled-coil region" evidence="5">
    <location>
        <begin position="178"/>
        <end position="240"/>
    </location>
</feature>
<feature type="region of interest" description="Disordered" evidence="6">
    <location>
        <begin position="390"/>
        <end position="499"/>
    </location>
</feature>
<feature type="region of interest" description="Disordered" evidence="6">
    <location>
        <begin position="42"/>
        <end position="76"/>
    </location>
</feature>
<comment type="caution">
    <text evidence="9">The sequence shown here is derived from an EMBL/GenBank/DDBJ whole genome shotgun (WGS) entry which is preliminary data.</text>
</comment>
<protein>
    <recommendedName>
        <fullName evidence="8">NlpC/P60 domain-containing protein</fullName>
    </recommendedName>
</protein>